<gene>
    <name evidence="1" type="ORF">BJ983_001782</name>
</gene>
<dbReference type="Proteomes" id="UP000535890">
    <property type="component" value="Unassembled WGS sequence"/>
</dbReference>
<evidence type="ECO:0000313" key="2">
    <source>
        <dbReference type="Proteomes" id="UP000535890"/>
    </source>
</evidence>
<organism evidence="1 2">
    <name type="scientific">Actinomycetospora corticicola</name>
    <dbReference type="NCBI Taxonomy" id="663602"/>
    <lineage>
        <taxon>Bacteria</taxon>
        <taxon>Bacillati</taxon>
        <taxon>Actinomycetota</taxon>
        <taxon>Actinomycetes</taxon>
        <taxon>Pseudonocardiales</taxon>
        <taxon>Pseudonocardiaceae</taxon>
        <taxon>Actinomycetospora</taxon>
    </lineage>
</organism>
<dbReference type="RefSeq" id="WP_281376270.1">
    <property type="nucleotide sequence ID" value="NZ_BAABHP010000017.1"/>
</dbReference>
<protein>
    <submittedName>
        <fullName evidence="1">Uncharacterized protein</fullName>
    </submittedName>
</protein>
<name>A0A7Y9J541_9PSEU</name>
<reference evidence="1 2" key="1">
    <citation type="submission" date="2020-07" db="EMBL/GenBank/DDBJ databases">
        <title>Sequencing the genomes of 1000 actinobacteria strains.</title>
        <authorList>
            <person name="Klenk H.-P."/>
        </authorList>
    </citation>
    <scope>NUCLEOTIDE SEQUENCE [LARGE SCALE GENOMIC DNA]</scope>
    <source>
        <strain evidence="1 2">DSM 45772</strain>
    </source>
</reference>
<dbReference type="EMBL" id="JACCBN010000001">
    <property type="protein sequence ID" value="NYD35680.1"/>
    <property type="molecule type" value="Genomic_DNA"/>
</dbReference>
<sequence>MGAWSWIGLAGLYLTFGARLSAIEPAELRAAFVEARGLTP</sequence>
<proteinExistence type="predicted"/>
<comment type="caution">
    <text evidence="1">The sequence shown here is derived from an EMBL/GenBank/DDBJ whole genome shotgun (WGS) entry which is preliminary data.</text>
</comment>
<accession>A0A7Y9J541</accession>
<dbReference type="AlphaFoldDB" id="A0A7Y9J541"/>
<evidence type="ECO:0000313" key="1">
    <source>
        <dbReference type="EMBL" id="NYD35680.1"/>
    </source>
</evidence>
<keyword evidence="2" id="KW-1185">Reference proteome</keyword>